<evidence type="ECO:0008006" key="3">
    <source>
        <dbReference type="Google" id="ProtNLM"/>
    </source>
</evidence>
<comment type="caution">
    <text evidence="1">The sequence shown here is derived from an EMBL/GenBank/DDBJ whole genome shotgun (WGS) entry which is preliminary data.</text>
</comment>
<sequence length="305" mass="33670">MKILLEMNDERPHLPVLSLNLAIINTDISVPTVNAARGSYGTIFHRVLEAAALRTKSPIQINPIEFDAVNGVLPPTDSDYLTNINAILVSGSVHTVYKSRGKDWIARLNDFLGYVYFKHPRIRLIGSCFGHQIICQSLLRRLGINADVERNPAGWELGVHEIELTESFRKGMGLLVTKSVDKEGLKRLKIQLVHGDHVKLPISADGNPVLPPSWSLVGSTQKCAVQGVYQPGRVLTFQGHFEFDGWTNAETIKVFGEHWDDAEGVAEGVRGAIAIEDDGPKIAEMAFLFLIGGRDMLESHSFHSS</sequence>
<dbReference type="InterPro" id="IPR044992">
    <property type="entry name" value="ChyE-like"/>
</dbReference>
<evidence type="ECO:0000313" key="2">
    <source>
        <dbReference type="Proteomes" id="UP001583177"/>
    </source>
</evidence>
<dbReference type="EMBL" id="JAWRVE010000040">
    <property type="protein sequence ID" value="KAL1869617.1"/>
    <property type="molecule type" value="Genomic_DNA"/>
</dbReference>
<dbReference type="CDD" id="cd01741">
    <property type="entry name" value="GATase1_1"/>
    <property type="match status" value="1"/>
</dbReference>
<reference evidence="1 2" key="1">
    <citation type="journal article" date="2024" name="IMA Fungus">
        <title>IMA Genome - F19 : A genome assembly and annotation guide to empower mycologists, including annotated draft genome sequences of Ceratocystis pirilliformis, Diaporthe australafricana, Fusarium ophioides, Paecilomyces lecythidis, and Sporothrix stenoceras.</title>
        <authorList>
            <person name="Aylward J."/>
            <person name="Wilson A.M."/>
            <person name="Visagie C.M."/>
            <person name="Spraker J."/>
            <person name="Barnes I."/>
            <person name="Buitendag C."/>
            <person name="Ceriani C."/>
            <person name="Del Mar Angel L."/>
            <person name="du Plessis D."/>
            <person name="Fuchs T."/>
            <person name="Gasser K."/>
            <person name="Kramer D."/>
            <person name="Li W."/>
            <person name="Munsamy K."/>
            <person name="Piso A."/>
            <person name="Price J.L."/>
            <person name="Sonnekus B."/>
            <person name="Thomas C."/>
            <person name="van der Nest A."/>
            <person name="van Dijk A."/>
            <person name="van Heerden A."/>
            <person name="van Vuuren N."/>
            <person name="Yilmaz N."/>
            <person name="Duong T.A."/>
            <person name="van der Merwe N.A."/>
            <person name="Wingfield M.J."/>
            <person name="Wingfield B.D."/>
        </authorList>
    </citation>
    <scope>NUCLEOTIDE SEQUENCE [LARGE SCALE GENOMIC DNA]</scope>
    <source>
        <strain evidence="1 2">CMW 18300</strain>
    </source>
</reference>
<protein>
    <recommendedName>
        <fullName evidence="3">Class I glutamine amidotransferase-like protein</fullName>
    </recommendedName>
</protein>
<dbReference type="Proteomes" id="UP001583177">
    <property type="component" value="Unassembled WGS sequence"/>
</dbReference>
<accession>A0ABR3X1M2</accession>
<gene>
    <name evidence="1" type="ORF">Daus18300_005471</name>
</gene>
<proteinExistence type="predicted"/>
<dbReference type="PANTHER" id="PTHR42695">
    <property type="entry name" value="GLUTAMINE AMIDOTRANSFERASE YLR126C-RELATED"/>
    <property type="match status" value="1"/>
</dbReference>
<dbReference type="Gene3D" id="3.40.50.880">
    <property type="match status" value="1"/>
</dbReference>
<dbReference type="SUPFAM" id="SSF52317">
    <property type="entry name" value="Class I glutamine amidotransferase-like"/>
    <property type="match status" value="1"/>
</dbReference>
<evidence type="ECO:0000313" key="1">
    <source>
        <dbReference type="EMBL" id="KAL1869617.1"/>
    </source>
</evidence>
<keyword evidence="2" id="KW-1185">Reference proteome</keyword>
<dbReference type="InterPro" id="IPR029062">
    <property type="entry name" value="Class_I_gatase-like"/>
</dbReference>
<organism evidence="1 2">
    <name type="scientific">Diaporthe australafricana</name>
    <dbReference type="NCBI Taxonomy" id="127596"/>
    <lineage>
        <taxon>Eukaryota</taxon>
        <taxon>Fungi</taxon>
        <taxon>Dikarya</taxon>
        <taxon>Ascomycota</taxon>
        <taxon>Pezizomycotina</taxon>
        <taxon>Sordariomycetes</taxon>
        <taxon>Sordariomycetidae</taxon>
        <taxon>Diaporthales</taxon>
        <taxon>Diaporthaceae</taxon>
        <taxon>Diaporthe</taxon>
    </lineage>
</organism>
<name>A0ABR3X1M2_9PEZI</name>
<dbReference type="PANTHER" id="PTHR42695:SF6">
    <property type="entry name" value="GLUTAMINE AMIDOTRANSFERASE DOMAIN-CONTAINING PROTEIN"/>
    <property type="match status" value="1"/>
</dbReference>